<evidence type="ECO:0000313" key="5">
    <source>
        <dbReference type="EMBL" id="OAI12479.1"/>
    </source>
</evidence>
<dbReference type="InterPro" id="IPR003615">
    <property type="entry name" value="HNH_nuc"/>
</dbReference>
<dbReference type="Pfam" id="PF25023">
    <property type="entry name" value="TEN_YD-shell"/>
    <property type="match status" value="4"/>
</dbReference>
<dbReference type="PANTHER" id="PTHR32305:SF15">
    <property type="entry name" value="PROTEIN RHSA-RELATED"/>
    <property type="match status" value="1"/>
</dbReference>
<feature type="signal peptide" evidence="3">
    <location>
        <begin position="1"/>
        <end position="32"/>
    </location>
</feature>
<protein>
    <recommendedName>
        <fullName evidence="4">HNH nuclease domain-containing protein</fullName>
    </recommendedName>
</protein>
<dbReference type="InterPro" id="IPR031325">
    <property type="entry name" value="RHS_repeat"/>
</dbReference>
<dbReference type="Proteomes" id="UP000077857">
    <property type="component" value="Unassembled WGS sequence"/>
</dbReference>
<dbReference type="CDD" id="cd00085">
    <property type="entry name" value="HNHc"/>
    <property type="match status" value="1"/>
</dbReference>
<dbReference type="InterPro" id="IPR045351">
    <property type="entry name" value="DUF6531"/>
</dbReference>
<dbReference type="SUPFAM" id="SSF50998">
    <property type="entry name" value="Quinoprotein alcohol dehydrogenase-like"/>
    <property type="match status" value="1"/>
</dbReference>
<keyword evidence="3" id="KW-0732">Signal</keyword>
<feature type="compositionally biased region" description="Basic and acidic residues" evidence="2">
    <location>
        <begin position="1226"/>
        <end position="1241"/>
    </location>
</feature>
<feature type="compositionally biased region" description="Basic and acidic residues" evidence="2">
    <location>
        <begin position="1185"/>
        <end position="1206"/>
    </location>
</feature>
<gene>
    <name evidence="5" type="ORF">A1507_03105</name>
</gene>
<dbReference type="NCBIfam" id="TIGR03696">
    <property type="entry name" value="Rhs_assc_core"/>
    <property type="match status" value="1"/>
</dbReference>
<evidence type="ECO:0000256" key="2">
    <source>
        <dbReference type="SAM" id="MobiDB-lite"/>
    </source>
</evidence>
<dbReference type="AlphaFoldDB" id="A0A177N5I9"/>
<dbReference type="InterPro" id="IPR050708">
    <property type="entry name" value="T6SS_VgrG/RHS"/>
</dbReference>
<sequence>MTQRKTAHRALLVLLMLLVTLGLPLHTSVVNAFDAPPKDQGHTGPGAGGPDETPADDPGQCGVGDPINIKNGDFNIVEKDIFVPGVGFPLAIERAYDNQNNLKEGPFGFGWTFNYDVTLVEVTSSVNPRVIIQRGDGMKLVFHANADGSFSSPQGRFLILKKSAGIFSLTEKNGNIHRFDSNGRLASISDRNNNQLVFSYDSSGRLIKLADAASKELVFYYNANSKISKIVDPANREFTYTYDVNGNLVNFTDPGANKTEYIYDSMHRMTVKKDAKGIEVEKLTYTDKNKVSQQFFKGGSFNFTYGADYTRVCNRRNFCTDYYYNATGNPIRINQPVIGSSYRTYNQDLTIATYTDENNNSWNFSYDLNGNLTKITDPNLHASQFSFEPKYNKLVSVIDAKNNKTFYDYNIKGNLTSITNSLNQKILHVNSYDNHGNPTEVLDANGVKTEIIYDANGRLVSSTSDGAATSFSYDVLGNVIRVIFPDSDEVNYRYDALNRLTEVIDKEGNKVKLTVDAVGNILSREIYDKDSILTHKHEWKYDAYDRMIESVTSDNRKDILSYDANDNLIKLSDALNQNSNSTFDGVDRVIQVTNALSGITKFSYDKVGRLTQVTDPEGLVTQYSYDKVGNFVKLISPDSGQTTNTYDAADNLLTSTDARGIKATYSYDELHRFIGVNFPNAAENIQYTYDDTSNGNYGIGRLTGFNDQSGHTEYRYDAKGQLVNDSHTIEGKNYNSQFQYDAAGKLIQLTYPSGRVVNYNYSIIGNIESVTTTNAGITKTLVSQISYLPFGPIQSMTYGNGLILTQTFDQNYRLLTKETNKVSKLDLAYSAVDNVTILNDAASGEGKQSFAYDALSRLTSATGNYGNLSYSYDKVGNRLTESDDGLTDNYTYATDSHHLASVSGNNNFVFSYDAAGNVIAKDGITFVYNDRGRMAQATNNGVTTDYLYNAKGERVVKKVGSVATHYHYDPSGQLIAETNENGTVIREYVYLGTAALAAIHPSLNGGAVYFVHSDHLGTPKTLTSESGATVWKASHEPFGNTNTSVNLITFNLRFPGQYFDAETGLNYNYFRDYDPAIGRYLQSDPIGLSGGLNTYSYVYNSPLNLIDPSGNIPLDTIWDLGNVIYDIATGDKCALAVDLAATAVPYLPAGITKLPKVAKAVDKAADTKKSGALPKPPTGPGSVPKSERDPKRLFTPSEREAKRAEQGNKCANGCGTTIDETNSAGHHIERHADGGRSVPENHAEVCIDCHKDLHSGE</sequence>
<feature type="region of interest" description="Disordered" evidence="2">
    <location>
        <begin position="1165"/>
        <end position="1241"/>
    </location>
</feature>
<feature type="region of interest" description="Disordered" evidence="2">
    <location>
        <begin position="34"/>
        <end position="62"/>
    </location>
</feature>
<dbReference type="RefSeq" id="WP_231890922.1">
    <property type="nucleotide sequence ID" value="NZ_LUUJ01000110.1"/>
</dbReference>
<reference evidence="5 6" key="1">
    <citation type="submission" date="2016-03" db="EMBL/GenBank/DDBJ databases">
        <authorList>
            <person name="Ploux O."/>
        </authorList>
    </citation>
    <scope>NUCLEOTIDE SEQUENCE [LARGE SCALE GENOMIC DNA]</scope>
    <source>
        <strain evidence="5 6">R-45378</strain>
    </source>
</reference>
<dbReference type="InterPro" id="IPR022385">
    <property type="entry name" value="Rhs_assc_core"/>
</dbReference>
<dbReference type="Gene3D" id="2.180.10.10">
    <property type="entry name" value="RHS repeat-associated core"/>
    <property type="match status" value="3"/>
</dbReference>
<dbReference type="PANTHER" id="PTHR32305">
    <property type="match status" value="1"/>
</dbReference>
<dbReference type="Pfam" id="PF20148">
    <property type="entry name" value="DUF6531"/>
    <property type="match status" value="1"/>
</dbReference>
<dbReference type="InterPro" id="IPR006530">
    <property type="entry name" value="YD"/>
</dbReference>
<keyword evidence="1" id="KW-0677">Repeat</keyword>
<dbReference type="Pfam" id="PF05593">
    <property type="entry name" value="RHS_repeat"/>
    <property type="match status" value="1"/>
</dbReference>
<dbReference type="InterPro" id="IPR011047">
    <property type="entry name" value="Quinoprotein_ADH-like_sf"/>
</dbReference>
<dbReference type="EMBL" id="LUUJ01000110">
    <property type="protein sequence ID" value="OAI12479.1"/>
    <property type="molecule type" value="Genomic_DNA"/>
</dbReference>
<evidence type="ECO:0000313" key="6">
    <source>
        <dbReference type="Proteomes" id="UP000077857"/>
    </source>
</evidence>
<evidence type="ECO:0000256" key="3">
    <source>
        <dbReference type="SAM" id="SignalP"/>
    </source>
</evidence>
<feature type="compositionally biased region" description="Polar residues" evidence="2">
    <location>
        <begin position="1214"/>
        <end position="1224"/>
    </location>
</feature>
<dbReference type="PRINTS" id="PR00394">
    <property type="entry name" value="RHSPROTEIN"/>
</dbReference>
<feature type="domain" description="HNH nuclease" evidence="4">
    <location>
        <begin position="1198"/>
        <end position="1251"/>
    </location>
</feature>
<dbReference type="NCBIfam" id="TIGR01643">
    <property type="entry name" value="YD_repeat_2x"/>
    <property type="match status" value="7"/>
</dbReference>
<evidence type="ECO:0000259" key="4">
    <source>
        <dbReference type="SMART" id="SM00507"/>
    </source>
</evidence>
<evidence type="ECO:0000256" key="1">
    <source>
        <dbReference type="ARBA" id="ARBA00022737"/>
    </source>
</evidence>
<proteinExistence type="predicted"/>
<organism evidence="5 6">
    <name type="scientific">Methylomonas koyamae</name>
    <dbReference type="NCBI Taxonomy" id="702114"/>
    <lineage>
        <taxon>Bacteria</taxon>
        <taxon>Pseudomonadati</taxon>
        <taxon>Pseudomonadota</taxon>
        <taxon>Gammaproteobacteria</taxon>
        <taxon>Methylococcales</taxon>
        <taxon>Methylococcaceae</taxon>
        <taxon>Methylomonas</taxon>
    </lineage>
</organism>
<comment type="caution">
    <text evidence="5">The sequence shown here is derived from an EMBL/GenBank/DDBJ whole genome shotgun (WGS) entry which is preliminary data.</text>
</comment>
<feature type="chain" id="PRO_5008068757" description="HNH nuclease domain-containing protein" evidence="3">
    <location>
        <begin position="33"/>
        <end position="1257"/>
    </location>
</feature>
<name>A0A177N5I9_9GAMM</name>
<dbReference type="SMART" id="SM00507">
    <property type="entry name" value="HNHc"/>
    <property type="match status" value="1"/>
</dbReference>
<accession>A0A177N5I9</accession>
<dbReference type="InterPro" id="IPR056823">
    <property type="entry name" value="TEN-like_YD-shell"/>
</dbReference>